<feature type="transmembrane region" description="Helical" evidence="7">
    <location>
        <begin position="35"/>
        <end position="57"/>
    </location>
</feature>
<evidence type="ECO:0000256" key="3">
    <source>
        <dbReference type="ARBA" id="ARBA00022475"/>
    </source>
</evidence>
<dbReference type="AlphaFoldDB" id="A0A6B1D2W5"/>
<evidence type="ECO:0000256" key="6">
    <source>
        <dbReference type="ARBA" id="ARBA00023136"/>
    </source>
</evidence>
<keyword evidence="5 7" id="KW-1133">Transmembrane helix</keyword>
<dbReference type="InterPro" id="IPR035906">
    <property type="entry name" value="MetI-like_sf"/>
</dbReference>
<dbReference type="EMBL" id="VXMH01000014">
    <property type="protein sequence ID" value="MYC93802.1"/>
    <property type="molecule type" value="Genomic_DNA"/>
</dbReference>
<feature type="transmembrane region" description="Helical" evidence="7">
    <location>
        <begin position="108"/>
        <end position="134"/>
    </location>
</feature>
<comment type="subcellular location">
    <subcellularLocation>
        <location evidence="1 7">Cell membrane</location>
        <topology evidence="1 7">Multi-pass membrane protein</topology>
    </subcellularLocation>
</comment>
<feature type="transmembrane region" description="Helical" evidence="7">
    <location>
        <begin position="154"/>
        <end position="179"/>
    </location>
</feature>
<dbReference type="PANTHER" id="PTHR43386">
    <property type="entry name" value="OLIGOPEPTIDE TRANSPORT SYSTEM PERMEASE PROTEIN APPC"/>
    <property type="match status" value="1"/>
</dbReference>
<evidence type="ECO:0000256" key="4">
    <source>
        <dbReference type="ARBA" id="ARBA00022692"/>
    </source>
</evidence>
<organism evidence="9">
    <name type="scientific">Caldilineaceae bacterium SB0661_bin_32</name>
    <dbReference type="NCBI Taxonomy" id="2605255"/>
    <lineage>
        <taxon>Bacteria</taxon>
        <taxon>Bacillati</taxon>
        <taxon>Chloroflexota</taxon>
        <taxon>Caldilineae</taxon>
        <taxon>Caldilineales</taxon>
        <taxon>Caldilineaceae</taxon>
    </lineage>
</organism>
<feature type="transmembrane region" description="Helical" evidence="7">
    <location>
        <begin position="272"/>
        <end position="295"/>
    </location>
</feature>
<evidence type="ECO:0000313" key="9">
    <source>
        <dbReference type="EMBL" id="MYC93802.1"/>
    </source>
</evidence>
<feature type="transmembrane region" description="Helical" evidence="7">
    <location>
        <begin position="227"/>
        <end position="252"/>
    </location>
</feature>
<dbReference type="PROSITE" id="PS50928">
    <property type="entry name" value="ABC_TM1"/>
    <property type="match status" value="1"/>
</dbReference>
<evidence type="ECO:0000256" key="5">
    <source>
        <dbReference type="ARBA" id="ARBA00022989"/>
    </source>
</evidence>
<dbReference type="Gene3D" id="1.10.3720.10">
    <property type="entry name" value="MetI-like"/>
    <property type="match status" value="1"/>
</dbReference>
<comment type="caution">
    <text evidence="9">The sequence shown here is derived from an EMBL/GenBank/DDBJ whole genome shotgun (WGS) entry which is preliminary data.</text>
</comment>
<keyword evidence="4 7" id="KW-0812">Transmembrane</keyword>
<accession>A0A6B1D2W5</accession>
<evidence type="ECO:0000256" key="1">
    <source>
        <dbReference type="ARBA" id="ARBA00004651"/>
    </source>
</evidence>
<dbReference type="GO" id="GO:0005886">
    <property type="term" value="C:plasma membrane"/>
    <property type="evidence" value="ECO:0007669"/>
    <property type="project" value="UniProtKB-SubCell"/>
</dbReference>
<gene>
    <name evidence="9" type="ORF">F4X14_02430</name>
</gene>
<protein>
    <submittedName>
        <fullName evidence="9">ABC transporter permease</fullName>
    </submittedName>
</protein>
<feature type="domain" description="ABC transmembrane type-1" evidence="8">
    <location>
        <begin position="106"/>
        <end position="295"/>
    </location>
</feature>
<dbReference type="CDD" id="cd06261">
    <property type="entry name" value="TM_PBP2"/>
    <property type="match status" value="1"/>
</dbReference>
<dbReference type="Pfam" id="PF00528">
    <property type="entry name" value="BPD_transp_1"/>
    <property type="match status" value="1"/>
</dbReference>
<evidence type="ECO:0000256" key="7">
    <source>
        <dbReference type="RuleBase" id="RU363032"/>
    </source>
</evidence>
<dbReference type="InterPro" id="IPR025966">
    <property type="entry name" value="OppC_N"/>
</dbReference>
<evidence type="ECO:0000256" key="2">
    <source>
        <dbReference type="ARBA" id="ARBA00022448"/>
    </source>
</evidence>
<dbReference type="GO" id="GO:0055085">
    <property type="term" value="P:transmembrane transport"/>
    <property type="evidence" value="ECO:0007669"/>
    <property type="project" value="InterPro"/>
</dbReference>
<keyword evidence="2 7" id="KW-0813">Transport</keyword>
<dbReference type="SUPFAM" id="SSF161098">
    <property type="entry name" value="MetI-like"/>
    <property type="match status" value="1"/>
</dbReference>
<proteinExistence type="inferred from homology"/>
<name>A0A6B1D2W5_9CHLR</name>
<comment type="similarity">
    <text evidence="7">Belongs to the binding-protein-dependent transport system permease family.</text>
</comment>
<keyword evidence="3" id="KW-1003">Cell membrane</keyword>
<keyword evidence="6 7" id="KW-0472">Membrane</keyword>
<sequence length="322" mass="34661">MSDEITLFSEEQTARSQSASRWLIVRGLMRDPVTFVAATVLALVLFSAIGAELIAPFDPLEQDLNLRNMPPMARSLDENDSPVGFPFILGTDPLGRDILSRIIFGARVSLTVGLSSALVSGLIGTLLGIIAGYYRGAADDIIMRLVDIQMSIPVLLLALLVLFALGSGFLNLVVVLAIVRWMAYTRLARGQTLALRNSPFIDAAIAIGNTHTRILFRHIVPNVASPLIILGTLEVATLILSEAGLSFLGFGIQLPQSSWGLMIAGGRQYITSAWWIVAFPGLTIFLTTLSLNLLAASLRAISDPIQRERLLRKGPAPGNSSS</sequence>
<reference evidence="9" key="1">
    <citation type="submission" date="2019-09" db="EMBL/GenBank/DDBJ databases">
        <title>Characterisation of the sponge microbiome using genome-centric metagenomics.</title>
        <authorList>
            <person name="Engelberts J.P."/>
            <person name="Robbins S.J."/>
            <person name="De Goeij J.M."/>
            <person name="Aranda M."/>
            <person name="Bell S.C."/>
            <person name="Webster N.S."/>
        </authorList>
    </citation>
    <scope>NUCLEOTIDE SEQUENCE</scope>
    <source>
        <strain evidence="9">SB0661_bin_32</strain>
    </source>
</reference>
<dbReference type="InterPro" id="IPR050366">
    <property type="entry name" value="BP-dependent_transpt_permease"/>
</dbReference>
<dbReference type="PANTHER" id="PTHR43386:SF1">
    <property type="entry name" value="D,D-DIPEPTIDE TRANSPORT SYSTEM PERMEASE PROTEIN DDPC-RELATED"/>
    <property type="match status" value="1"/>
</dbReference>
<dbReference type="Pfam" id="PF12911">
    <property type="entry name" value="OppC_N"/>
    <property type="match status" value="1"/>
</dbReference>
<dbReference type="InterPro" id="IPR000515">
    <property type="entry name" value="MetI-like"/>
</dbReference>
<evidence type="ECO:0000259" key="8">
    <source>
        <dbReference type="PROSITE" id="PS50928"/>
    </source>
</evidence>